<gene>
    <name evidence="1" type="ORF">METZ01_LOCUS331683</name>
</gene>
<reference evidence="1" key="1">
    <citation type="submission" date="2018-05" db="EMBL/GenBank/DDBJ databases">
        <authorList>
            <person name="Lanie J.A."/>
            <person name="Ng W.-L."/>
            <person name="Kazmierczak K.M."/>
            <person name="Andrzejewski T.M."/>
            <person name="Davidsen T.M."/>
            <person name="Wayne K.J."/>
            <person name="Tettelin H."/>
            <person name="Glass J.I."/>
            <person name="Rusch D."/>
            <person name="Podicherti R."/>
            <person name="Tsui H.-C.T."/>
            <person name="Winkler M.E."/>
        </authorList>
    </citation>
    <scope>NUCLEOTIDE SEQUENCE</scope>
</reference>
<dbReference type="EMBL" id="UINC01110968">
    <property type="protein sequence ID" value="SVC78829.1"/>
    <property type="molecule type" value="Genomic_DNA"/>
</dbReference>
<evidence type="ECO:0000313" key="1">
    <source>
        <dbReference type="EMBL" id="SVC78829.1"/>
    </source>
</evidence>
<sequence length="80" mass="8751">VKTWITVLCAVALLLVPLAGEIHEWTNTRGQKIQAEFISATNEAVTISMQGKTYVVKLADLTPQSRALAAKLRVQKSTTQ</sequence>
<dbReference type="Gene3D" id="2.30.30.700">
    <property type="entry name" value="SLA1 homology domain 1"/>
    <property type="match status" value="1"/>
</dbReference>
<proteinExistence type="predicted"/>
<name>A0A382PZR6_9ZZZZ</name>
<organism evidence="1">
    <name type="scientific">marine metagenome</name>
    <dbReference type="NCBI Taxonomy" id="408172"/>
    <lineage>
        <taxon>unclassified sequences</taxon>
        <taxon>metagenomes</taxon>
        <taxon>ecological metagenomes</taxon>
    </lineage>
</organism>
<feature type="non-terminal residue" evidence="1">
    <location>
        <position position="80"/>
    </location>
</feature>
<accession>A0A382PZR6</accession>
<dbReference type="AlphaFoldDB" id="A0A382PZR6"/>
<feature type="non-terminal residue" evidence="1">
    <location>
        <position position="1"/>
    </location>
</feature>
<protein>
    <submittedName>
        <fullName evidence="1">Uncharacterized protein</fullName>
    </submittedName>
</protein>